<sequence>MLERDKVNLSLILAAEQGAVETVRQLLDAGADVNAVDGQGETALHKAAVQGDLAMIQCLVEAGADVNRQNQRGETAIHKAFSTYQVPLGVAQEILSHLLRHGADPMLADQEGRTLLHQNLGAGAPKVVEQLSDYPSLLCMRDGHGRLPQHCSQNEASFRYLAERSGYVERSLVSSQGMELGEWCEEMQAPSHLTYFAPAVVRLHPLNDELLVGHPDGKISRWCYGPDLSFAEGIQTDQCFIQDLAVAPEGDWFAVVAPNLWGIEIRSMRGLRRIDLLRNEYTMEPEWMNALCISPDGKWIITDVNDDGYEGVGWGDRETNAFHFRSWKELGYEDPDYGYGTAVQLVLSPDQKRLALNELHGSSTLVHVFPGILAEHERKGSQDEWLLSQQAWAEMGTYISDLRFHPDSSRLIFFKSPSNNQHRPGWVGDLVAIAATHKEELWRVSIDAILAGSETELFENAFHRRYAGKVFVGQEEVVCTAPGGLLLFFDVETGAFKRKLKVNGQHILAIGRHRDGGKIRVATERELQVIEWK</sequence>
<dbReference type="InterPro" id="IPR015943">
    <property type="entry name" value="WD40/YVTN_repeat-like_dom_sf"/>
</dbReference>
<proteinExistence type="predicted"/>
<dbReference type="Gene3D" id="1.25.40.20">
    <property type="entry name" value="Ankyrin repeat-containing domain"/>
    <property type="match status" value="1"/>
</dbReference>
<gene>
    <name evidence="4" type="ORF">ACFQNG_08235</name>
</gene>
<dbReference type="SUPFAM" id="SSF63829">
    <property type="entry name" value="Calcium-dependent phosphotriesterase"/>
    <property type="match status" value="1"/>
</dbReference>
<keyword evidence="2 3" id="KW-0040">ANK repeat</keyword>
<accession>A0ABW2RJD8</accession>
<dbReference type="PROSITE" id="PS50297">
    <property type="entry name" value="ANK_REP_REGION"/>
    <property type="match status" value="2"/>
</dbReference>
<keyword evidence="1" id="KW-0677">Repeat</keyword>
<dbReference type="PROSITE" id="PS50088">
    <property type="entry name" value="ANK_REPEAT"/>
    <property type="match status" value="3"/>
</dbReference>
<feature type="repeat" description="ANK" evidence="3">
    <location>
        <begin position="6"/>
        <end position="38"/>
    </location>
</feature>
<keyword evidence="5" id="KW-1185">Reference proteome</keyword>
<evidence type="ECO:0000313" key="4">
    <source>
        <dbReference type="EMBL" id="MFC7441142.1"/>
    </source>
</evidence>
<dbReference type="PANTHER" id="PTHR24171">
    <property type="entry name" value="ANKYRIN REPEAT DOMAIN-CONTAINING PROTEIN 39-RELATED"/>
    <property type="match status" value="1"/>
</dbReference>
<evidence type="ECO:0000256" key="1">
    <source>
        <dbReference type="ARBA" id="ARBA00022737"/>
    </source>
</evidence>
<protein>
    <submittedName>
        <fullName evidence="4">Ankyrin repeat domain-containing protein</fullName>
    </submittedName>
</protein>
<feature type="repeat" description="ANK" evidence="3">
    <location>
        <begin position="39"/>
        <end position="71"/>
    </location>
</feature>
<dbReference type="SUPFAM" id="SSF48403">
    <property type="entry name" value="Ankyrin repeat"/>
    <property type="match status" value="1"/>
</dbReference>
<dbReference type="InterPro" id="IPR036770">
    <property type="entry name" value="Ankyrin_rpt-contain_sf"/>
</dbReference>
<dbReference type="Proteomes" id="UP001596500">
    <property type="component" value="Unassembled WGS sequence"/>
</dbReference>
<dbReference type="EMBL" id="JBHTBW010000020">
    <property type="protein sequence ID" value="MFC7441142.1"/>
    <property type="molecule type" value="Genomic_DNA"/>
</dbReference>
<name>A0ABW2RJD8_9BACL</name>
<feature type="repeat" description="ANK" evidence="3">
    <location>
        <begin position="72"/>
        <end position="110"/>
    </location>
</feature>
<dbReference type="SMART" id="SM00248">
    <property type="entry name" value="ANK"/>
    <property type="match status" value="4"/>
</dbReference>
<evidence type="ECO:0000256" key="2">
    <source>
        <dbReference type="ARBA" id="ARBA00023043"/>
    </source>
</evidence>
<dbReference type="InterPro" id="IPR002110">
    <property type="entry name" value="Ankyrin_rpt"/>
</dbReference>
<evidence type="ECO:0000313" key="5">
    <source>
        <dbReference type="Proteomes" id="UP001596500"/>
    </source>
</evidence>
<organism evidence="4 5">
    <name type="scientific">Laceyella putida</name>
    <dbReference type="NCBI Taxonomy" id="110101"/>
    <lineage>
        <taxon>Bacteria</taxon>
        <taxon>Bacillati</taxon>
        <taxon>Bacillota</taxon>
        <taxon>Bacilli</taxon>
        <taxon>Bacillales</taxon>
        <taxon>Thermoactinomycetaceae</taxon>
        <taxon>Laceyella</taxon>
    </lineage>
</organism>
<dbReference type="Gene3D" id="2.130.10.10">
    <property type="entry name" value="YVTN repeat-like/Quinoprotein amine dehydrogenase"/>
    <property type="match status" value="1"/>
</dbReference>
<dbReference type="RefSeq" id="WP_379864434.1">
    <property type="nucleotide sequence ID" value="NZ_JBHTBW010000020.1"/>
</dbReference>
<comment type="caution">
    <text evidence="4">The sequence shown here is derived from an EMBL/GenBank/DDBJ whole genome shotgun (WGS) entry which is preliminary data.</text>
</comment>
<evidence type="ECO:0000256" key="3">
    <source>
        <dbReference type="PROSITE-ProRule" id="PRU00023"/>
    </source>
</evidence>
<reference evidence="5" key="1">
    <citation type="journal article" date="2019" name="Int. J. Syst. Evol. Microbiol.">
        <title>The Global Catalogue of Microorganisms (GCM) 10K type strain sequencing project: providing services to taxonomists for standard genome sequencing and annotation.</title>
        <authorList>
            <consortium name="The Broad Institute Genomics Platform"/>
            <consortium name="The Broad Institute Genome Sequencing Center for Infectious Disease"/>
            <person name="Wu L."/>
            <person name="Ma J."/>
        </authorList>
    </citation>
    <scope>NUCLEOTIDE SEQUENCE [LARGE SCALE GENOMIC DNA]</scope>
    <source>
        <strain evidence="5">CGMCC 1.12942</strain>
    </source>
</reference>
<dbReference type="Pfam" id="PF12796">
    <property type="entry name" value="Ank_2"/>
    <property type="match status" value="1"/>
</dbReference>